<dbReference type="EMBL" id="DVHK01000040">
    <property type="protein sequence ID" value="HIR66731.1"/>
    <property type="molecule type" value="Genomic_DNA"/>
</dbReference>
<proteinExistence type="predicted"/>
<evidence type="ECO:0000313" key="2">
    <source>
        <dbReference type="Proteomes" id="UP000823913"/>
    </source>
</evidence>
<organism evidence="1 2">
    <name type="scientific">Candidatus Coproplasma avicola</name>
    <dbReference type="NCBI Taxonomy" id="2840744"/>
    <lineage>
        <taxon>Bacteria</taxon>
        <taxon>Bacillati</taxon>
        <taxon>Bacillota</taxon>
        <taxon>Clostridia</taxon>
        <taxon>Eubacteriales</taxon>
        <taxon>Candidatus Coproplasma</taxon>
    </lineage>
</organism>
<evidence type="ECO:0000313" key="1">
    <source>
        <dbReference type="EMBL" id="HIR66731.1"/>
    </source>
</evidence>
<dbReference type="Proteomes" id="UP000823913">
    <property type="component" value="Unassembled WGS sequence"/>
</dbReference>
<reference evidence="1" key="2">
    <citation type="journal article" date="2021" name="PeerJ">
        <title>Extensive microbial diversity within the chicken gut microbiome revealed by metagenomics and culture.</title>
        <authorList>
            <person name="Gilroy R."/>
            <person name="Ravi A."/>
            <person name="Getino M."/>
            <person name="Pursley I."/>
            <person name="Horton D.L."/>
            <person name="Alikhan N.F."/>
            <person name="Baker D."/>
            <person name="Gharbi K."/>
            <person name="Hall N."/>
            <person name="Watson M."/>
            <person name="Adriaenssens E.M."/>
            <person name="Foster-Nyarko E."/>
            <person name="Jarju S."/>
            <person name="Secka A."/>
            <person name="Antonio M."/>
            <person name="Oren A."/>
            <person name="Chaudhuri R.R."/>
            <person name="La Ragione R."/>
            <person name="Hildebrand F."/>
            <person name="Pallen M.J."/>
        </authorList>
    </citation>
    <scope>NUCLEOTIDE SEQUENCE</scope>
    <source>
        <strain evidence="1">ChiW16-3235</strain>
    </source>
</reference>
<comment type="caution">
    <text evidence="1">The sequence shown here is derived from an EMBL/GenBank/DDBJ whole genome shotgun (WGS) entry which is preliminary data.</text>
</comment>
<reference evidence="1" key="1">
    <citation type="submission" date="2020-10" db="EMBL/GenBank/DDBJ databases">
        <authorList>
            <person name="Gilroy R."/>
        </authorList>
    </citation>
    <scope>NUCLEOTIDE SEQUENCE</scope>
    <source>
        <strain evidence="1">ChiW16-3235</strain>
    </source>
</reference>
<protein>
    <submittedName>
        <fullName evidence="1">Uncharacterized protein</fullName>
    </submittedName>
</protein>
<dbReference type="AlphaFoldDB" id="A0A9D1E5N6"/>
<name>A0A9D1E5N6_9FIRM</name>
<dbReference type="PROSITE" id="PS51257">
    <property type="entry name" value="PROKAR_LIPOPROTEIN"/>
    <property type="match status" value="1"/>
</dbReference>
<accession>A0A9D1E5N6</accession>
<sequence>MHKFSKSRVIIFVAAFVLALAALLVLGLTACGDGRTTQEEQPGDVSVYTVTAEESDFYDVSGQTTKASEGTAAYVVIQPEFDAVSVDKVLYNGNECTKSAAESNRYEFIMPAENVEITVEYSFNDNTTDNFLTWAGDNTYTFSMTTDEEEEWYNPDYDGENLVTADVTSTPSQSGGYFTSHEQRAFSLNQSVVPDDALSVKVINASSSSNSAGYFAVCIDRSKISSGTAQVVLLVENGHKFGDAALLVCTITVQAAQS</sequence>
<gene>
    <name evidence="1" type="ORF">IAB94_01640</name>
</gene>